<gene>
    <name evidence="1" type="ORF">KO481_03495</name>
</gene>
<keyword evidence="2" id="KW-1185">Reference proteome</keyword>
<evidence type="ECO:0000313" key="1">
    <source>
        <dbReference type="EMBL" id="MBU3060584.1"/>
    </source>
</evidence>
<dbReference type="EMBL" id="JAHKNI010000001">
    <property type="protein sequence ID" value="MBU3060584.1"/>
    <property type="molecule type" value="Genomic_DNA"/>
</dbReference>
<dbReference type="RefSeq" id="WP_215915425.1">
    <property type="nucleotide sequence ID" value="NZ_JAHKNI010000001.1"/>
</dbReference>
<dbReference type="InterPro" id="IPR045738">
    <property type="entry name" value="DUF6088"/>
</dbReference>
<dbReference type="Proteomes" id="UP000733379">
    <property type="component" value="Unassembled WGS sequence"/>
</dbReference>
<organism evidence="1 2">
    <name type="scientific">Nocardia albiluteola</name>
    <dbReference type="NCBI Taxonomy" id="2842303"/>
    <lineage>
        <taxon>Bacteria</taxon>
        <taxon>Bacillati</taxon>
        <taxon>Actinomycetota</taxon>
        <taxon>Actinomycetes</taxon>
        <taxon>Mycobacteriales</taxon>
        <taxon>Nocardiaceae</taxon>
        <taxon>Nocardia</taxon>
    </lineage>
</organism>
<evidence type="ECO:0000313" key="2">
    <source>
        <dbReference type="Proteomes" id="UP000733379"/>
    </source>
</evidence>
<proteinExistence type="predicted"/>
<sequence length="205" mass="21559">MRAATGSAAKALEMVPAGSFVWTNSLPGTPAAAASAVKRAHQRGDLVRIRKGLYFKGTKTRYGTTRPATEAIAAEVLGTNGAGPTGFSAARAFGLTTQVPAKPTMVVIGSVPKAVPGVKVSRRNNLKRVGLTWLEIATLELLRGDWETTVDEGWSAFAGAVGQAVSTGRVRWRTLTAAAKGERSPALRENMQRLGEDLQVSGMLA</sequence>
<comment type="caution">
    <text evidence="1">The sequence shown here is derived from an EMBL/GenBank/DDBJ whole genome shotgun (WGS) entry which is preliminary data.</text>
</comment>
<protein>
    <recommendedName>
        <fullName evidence="3">Transcriptional regulator, AbiEi antitoxin, Type IV TA system</fullName>
    </recommendedName>
</protein>
<accession>A0ABS6AU59</accession>
<name>A0ABS6AU59_9NOCA</name>
<evidence type="ECO:0008006" key="3">
    <source>
        <dbReference type="Google" id="ProtNLM"/>
    </source>
</evidence>
<reference evidence="1 2" key="1">
    <citation type="submission" date="2021-06" db="EMBL/GenBank/DDBJ databases">
        <title>Actinomycetes sequencing.</title>
        <authorList>
            <person name="Shan Q."/>
        </authorList>
    </citation>
    <scope>NUCLEOTIDE SEQUENCE [LARGE SCALE GENOMIC DNA]</scope>
    <source>
        <strain evidence="1 2">NEAU-G5</strain>
    </source>
</reference>
<dbReference type="Pfam" id="PF19570">
    <property type="entry name" value="DUF6088"/>
    <property type="match status" value="1"/>
</dbReference>